<dbReference type="EMBL" id="BAIQ01000020">
    <property type="protein sequence ID" value="GAE15708.1"/>
    <property type="molecule type" value="Genomic_DNA"/>
</dbReference>
<dbReference type="InterPro" id="IPR008979">
    <property type="entry name" value="Galactose-bd-like_sf"/>
</dbReference>
<dbReference type="Proteomes" id="UP000018861">
    <property type="component" value="Unassembled WGS sequence"/>
</dbReference>
<dbReference type="Pfam" id="PF00754">
    <property type="entry name" value="F5_F8_type_C"/>
    <property type="match status" value="1"/>
</dbReference>
<dbReference type="SUPFAM" id="SSF49785">
    <property type="entry name" value="Galactose-binding domain-like"/>
    <property type="match status" value="1"/>
</dbReference>
<evidence type="ECO:0000313" key="3">
    <source>
        <dbReference type="Proteomes" id="UP000018861"/>
    </source>
</evidence>
<accession>W4P8H7</accession>
<name>W4P8H7_9BACE</name>
<dbReference type="AlphaFoldDB" id="W4P8H7"/>
<dbReference type="PROSITE" id="PS50022">
    <property type="entry name" value="FA58C_3"/>
    <property type="match status" value="1"/>
</dbReference>
<evidence type="ECO:0000313" key="2">
    <source>
        <dbReference type="EMBL" id="GAE15708.1"/>
    </source>
</evidence>
<dbReference type="Gene3D" id="2.60.120.260">
    <property type="entry name" value="Galactose-binding domain-like"/>
    <property type="match status" value="1"/>
</dbReference>
<gene>
    <name evidence="2" type="ORF">JCM6292_2025</name>
</gene>
<dbReference type="Gene3D" id="2.60.40.1740">
    <property type="entry name" value="hypothetical protein (bacova_03559)"/>
    <property type="match status" value="1"/>
</dbReference>
<evidence type="ECO:0000259" key="1">
    <source>
        <dbReference type="PROSITE" id="PS50022"/>
    </source>
</evidence>
<dbReference type="Pfam" id="PF08522">
    <property type="entry name" value="BT_3987-like_N"/>
    <property type="match status" value="1"/>
</dbReference>
<dbReference type="InterPro" id="IPR013728">
    <property type="entry name" value="BT_3987-like_N"/>
</dbReference>
<feature type="domain" description="F5/8 type C" evidence="1">
    <location>
        <begin position="192"/>
        <end position="343"/>
    </location>
</feature>
<sequence length="343" mass="38581">MKIKNIFYLLISGLIFLSSCEKDPVVLEFDENYSPKKPTPGKRDPLPPVDLLTVYAYFHNNVEQQIVVRTIKPEEEDPVIEDMQDKEIILKTSIPVEVVTKFDVVTMTAENAENLYPKVIKGATLALPADAYSLEGNSVTLEKGEKQATITLKFKKEKFLTLDKTKEYALPLIMQLKEGEAKIVNYYVLNISIEDVEGIPEGNNVELAQVSGKTLSGNSLVLDTDFSKGHLYKLNDENIYTNWWVDTNISTIWLKVNLKETAKVKGFTLATRTSNQKLKSVKVWASQDGGTTYVEQGVVTGAESYYTVPVSFKKPIQVNSLKLTDFTGIARYIDLHEIELIVE</sequence>
<organism evidence="2 3">
    <name type="scientific">Bacteroides pyogenes JCM 6292</name>
    <dbReference type="NCBI Taxonomy" id="1235809"/>
    <lineage>
        <taxon>Bacteria</taxon>
        <taxon>Pseudomonadati</taxon>
        <taxon>Bacteroidota</taxon>
        <taxon>Bacteroidia</taxon>
        <taxon>Bacteroidales</taxon>
        <taxon>Bacteroidaceae</taxon>
        <taxon>Bacteroides</taxon>
    </lineage>
</organism>
<proteinExistence type="predicted"/>
<reference evidence="2 3" key="1">
    <citation type="journal article" date="2014" name="Genome Announc.">
        <title>Draft Genome Sequences of Three Strains of Bacteroides pyogenes Isolated from a Cat and Swine.</title>
        <authorList>
            <person name="Sakamoto M."/>
            <person name="Oshima K."/>
            <person name="Suda W."/>
            <person name="Kitamura K."/>
            <person name="Iida T."/>
            <person name="Hattori M."/>
            <person name="Ohkuma M."/>
        </authorList>
    </citation>
    <scope>NUCLEOTIDE SEQUENCE [LARGE SCALE GENOMIC DNA]</scope>
    <source>
        <strain evidence="2 3">JCM 6292</strain>
    </source>
</reference>
<comment type="caution">
    <text evidence="2">The sequence shown here is derived from an EMBL/GenBank/DDBJ whole genome shotgun (WGS) entry which is preliminary data.</text>
</comment>
<dbReference type="PROSITE" id="PS51257">
    <property type="entry name" value="PROKAR_LIPOPROTEIN"/>
    <property type="match status" value="1"/>
</dbReference>
<protein>
    <recommendedName>
        <fullName evidence="1">F5/8 type C domain-containing protein</fullName>
    </recommendedName>
</protein>
<dbReference type="InterPro" id="IPR000421">
    <property type="entry name" value="FA58C"/>
</dbReference>